<dbReference type="PROSITE" id="PS00490">
    <property type="entry name" value="MOLYBDOPTERIN_PROK_2"/>
    <property type="match status" value="1"/>
</dbReference>
<dbReference type="PANTHER" id="PTHR43742:SF6">
    <property type="entry name" value="OXIDOREDUCTASE YYAE-RELATED"/>
    <property type="match status" value="1"/>
</dbReference>
<keyword evidence="4" id="KW-0479">Metal-binding</keyword>
<dbReference type="InterPro" id="IPR006656">
    <property type="entry name" value="Mopterin_OxRdtase"/>
</dbReference>
<dbReference type="InterPro" id="IPR006657">
    <property type="entry name" value="MoPterin_dinucl-bd_dom"/>
</dbReference>
<dbReference type="Gene3D" id="3.30.2070.10">
    <property type="entry name" value="Formate dehydrogenase/DMSO reductase"/>
    <property type="match status" value="1"/>
</dbReference>
<dbReference type="Gene3D" id="3.40.50.740">
    <property type="match status" value="1"/>
</dbReference>
<evidence type="ECO:0000256" key="5">
    <source>
        <dbReference type="ARBA" id="ARBA00023002"/>
    </source>
</evidence>
<name>A0ABP9REL3_9PSEU</name>
<dbReference type="Gene3D" id="2.20.25.90">
    <property type="entry name" value="ADC-like domains"/>
    <property type="match status" value="1"/>
</dbReference>
<dbReference type="Gene3D" id="3.40.228.10">
    <property type="entry name" value="Dimethylsulfoxide Reductase, domain 2"/>
    <property type="match status" value="1"/>
</dbReference>
<dbReference type="PROSITE" id="PS51669">
    <property type="entry name" value="4FE4S_MOW_BIS_MGD"/>
    <property type="match status" value="1"/>
</dbReference>
<keyword evidence="6" id="KW-0408">Iron</keyword>
<reference evidence="10" key="1">
    <citation type="journal article" date="2019" name="Int. J. Syst. Evol. Microbiol.">
        <title>The Global Catalogue of Microorganisms (GCM) 10K type strain sequencing project: providing services to taxonomists for standard genome sequencing and annotation.</title>
        <authorList>
            <consortium name="The Broad Institute Genomics Platform"/>
            <consortium name="The Broad Institute Genome Sequencing Center for Infectious Disease"/>
            <person name="Wu L."/>
            <person name="Ma J."/>
        </authorList>
    </citation>
    <scope>NUCLEOTIDE SEQUENCE [LARGE SCALE GENOMIC DNA]</scope>
    <source>
        <strain evidence="10">JCM 18303</strain>
    </source>
</reference>
<evidence type="ECO:0000259" key="8">
    <source>
        <dbReference type="PROSITE" id="PS51669"/>
    </source>
</evidence>
<dbReference type="CDD" id="cd02766">
    <property type="entry name" value="MopB_3"/>
    <property type="match status" value="1"/>
</dbReference>
<evidence type="ECO:0000256" key="4">
    <source>
        <dbReference type="ARBA" id="ARBA00022723"/>
    </source>
</evidence>
<evidence type="ECO:0000256" key="6">
    <source>
        <dbReference type="ARBA" id="ARBA00023004"/>
    </source>
</evidence>
<organism evidence="9 10">
    <name type="scientific">Pseudonocardia eucalypti</name>
    <dbReference type="NCBI Taxonomy" id="648755"/>
    <lineage>
        <taxon>Bacteria</taxon>
        <taxon>Bacillati</taxon>
        <taxon>Actinomycetota</taxon>
        <taxon>Actinomycetes</taxon>
        <taxon>Pseudonocardiales</taxon>
        <taxon>Pseudonocardiaceae</taxon>
        <taxon>Pseudonocardia</taxon>
    </lineage>
</organism>
<dbReference type="InterPro" id="IPR050612">
    <property type="entry name" value="Prok_Mopterin_Oxidored"/>
</dbReference>
<evidence type="ECO:0000256" key="7">
    <source>
        <dbReference type="ARBA" id="ARBA00023014"/>
    </source>
</evidence>
<dbReference type="EMBL" id="BAABJP010000068">
    <property type="protein sequence ID" value="GAA5175784.1"/>
    <property type="molecule type" value="Genomic_DNA"/>
</dbReference>
<dbReference type="Pfam" id="PF04879">
    <property type="entry name" value="Molybdop_Fe4S4"/>
    <property type="match status" value="1"/>
</dbReference>
<dbReference type="Pfam" id="PF00384">
    <property type="entry name" value="Molybdopterin"/>
    <property type="match status" value="1"/>
</dbReference>
<dbReference type="InterPro" id="IPR006963">
    <property type="entry name" value="Mopterin_OxRdtase_4Fe-4S_dom"/>
</dbReference>
<dbReference type="PANTHER" id="PTHR43742">
    <property type="entry name" value="TRIMETHYLAMINE-N-OXIDE REDUCTASE"/>
    <property type="match status" value="1"/>
</dbReference>
<evidence type="ECO:0000313" key="10">
    <source>
        <dbReference type="Proteomes" id="UP001428817"/>
    </source>
</evidence>
<comment type="caution">
    <text evidence="9">The sequence shown here is derived from an EMBL/GenBank/DDBJ whole genome shotgun (WGS) entry which is preliminary data.</text>
</comment>
<dbReference type="Proteomes" id="UP001428817">
    <property type="component" value="Unassembled WGS sequence"/>
</dbReference>
<keyword evidence="5" id="KW-0560">Oxidoreductase</keyword>
<keyword evidence="10" id="KW-1185">Reference proteome</keyword>
<dbReference type="Pfam" id="PF01568">
    <property type="entry name" value="Molydop_binding"/>
    <property type="match status" value="1"/>
</dbReference>
<evidence type="ECO:0000313" key="9">
    <source>
        <dbReference type="EMBL" id="GAA5175784.1"/>
    </source>
</evidence>
<gene>
    <name evidence="9" type="ORF">GCM10023321_82520</name>
</gene>
<dbReference type="Gene3D" id="2.40.40.20">
    <property type="match status" value="1"/>
</dbReference>
<dbReference type="InterPro" id="IPR006655">
    <property type="entry name" value="Mopterin_OxRdtase_prok_CS"/>
</dbReference>
<dbReference type="SUPFAM" id="SSF53706">
    <property type="entry name" value="Formate dehydrogenase/DMSO reductase, domains 1-3"/>
    <property type="match status" value="1"/>
</dbReference>
<proteinExistence type="inferred from homology"/>
<dbReference type="SMART" id="SM00926">
    <property type="entry name" value="Molybdop_Fe4S4"/>
    <property type="match status" value="1"/>
</dbReference>
<comment type="cofactor">
    <cofactor evidence="1">
        <name>Mo-bis(molybdopterin guanine dinucleotide)</name>
        <dbReference type="ChEBI" id="CHEBI:60539"/>
    </cofactor>
</comment>
<sequence>MSTTELPLTSSTTTVRAACPHDCPDTCAMLVTVTDGRATGVRGDPDHPYTRGGLCVKVNNYHERVYHPSRVLHPMRRVGPKGSGRFERISWDAALDEIAERFRATIAEHGAESIMPVSYLGTQGVLNGLNVGDPFFNKLGATVAERTYCDSGATTACAMTFGPTPGVDPESLVHSRYIVLWACNVVSTNLHLWPIIAEARRRGAKVVVIDPTRSRTARRADWHLAIRPGSDGALALAMLHVITTEGLVDEEYVREHTVGYPELVERVAGYTPEWAAERTGIPAADIRTLAREYATTDPAVIRIGVAVERHAGGGQTVRAIACLTGLVGAWRHVGGGLLQMPLAAFPVNWGGLMRPDLATPGTRVVNQFLLGRALTGELGLDPPVNALMVYNSNPVVVCPEQPKLLAGLAREDLFTVVSEQVMTDTAEYADIVLPATTQLEQRDIMFSWGHLYVTLNTPAVAPLGEAVPNTELFRRLAARMGFTEDCFTAGDEELMANAFDWSAPALSGITLETLAETGWARLNLPDADHWAPHAEGNFPTPSGKLELRSSLAERAGNFVSPVFRQGSGDHQPGGAVDPLPHYIPPEEPASGYRLVLVSPKSHAYLNSSAGDMPAQRRVQGEPTLLVHPQDAEERGIGADEYVRVYNDRGEFVVRAELTDQVARGVVVSPMGAWRRHSKAQSTVNAVTPFRFADLGNAPTFSDTRVEVELV</sequence>
<dbReference type="InterPro" id="IPR009010">
    <property type="entry name" value="Asp_de-COase-like_dom_sf"/>
</dbReference>
<accession>A0ABP9REL3</accession>
<evidence type="ECO:0000256" key="2">
    <source>
        <dbReference type="ARBA" id="ARBA00010312"/>
    </source>
</evidence>
<feature type="domain" description="4Fe-4S Mo/W bis-MGD-type" evidence="8">
    <location>
        <begin position="12"/>
        <end position="69"/>
    </location>
</feature>
<dbReference type="RefSeq" id="WP_185065584.1">
    <property type="nucleotide sequence ID" value="NZ_BAABJP010000068.1"/>
</dbReference>
<keyword evidence="3" id="KW-0500">Molybdenum</keyword>
<keyword evidence="7" id="KW-0411">Iron-sulfur</keyword>
<protein>
    <submittedName>
        <fullName evidence="9">Molybdopterin-dependent oxidoreductase</fullName>
    </submittedName>
</protein>
<evidence type="ECO:0000256" key="3">
    <source>
        <dbReference type="ARBA" id="ARBA00022505"/>
    </source>
</evidence>
<dbReference type="SUPFAM" id="SSF50692">
    <property type="entry name" value="ADC-like"/>
    <property type="match status" value="1"/>
</dbReference>
<comment type="similarity">
    <text evidence="2">Belongs to the prokaryotic molybdopterin-containing oxidoreductase family.</text>
</comment>
<evidence type="ECO:0000256" key="1">
    <source>
        <dbReference type="ARBA" id="ARBA00001942"/>
    </source>
</evidence>